<keyword evidence="3" id="KW-0479">Metal-binding</keyword>
<comment type="catalytic activity">
    <reaction evidence="7">
        <text>N(6)-methyl-AMP + H2O + H(+) = IMP + methylamine</text>
        <dbReference type="Rhea" id="RHEA:16001"/>
        <dbReference type="ChEBI" id="CHEBI:15377"/>
        <dbReference type="ChEBI" id="CHEBI:15378"/>
        <dbReference type="ChEBI" id="CHEBI:58053"/>
        <dbReference type="ChEBI" id="CHEBI:59338"/>
        <dbReference type="ChEBI" id="CHEBI:144842"/>
    </reaction>
    <physiologicalReaction direction="left-to-right" evidence="7">
        <dbReference type="Rhea" id="RHEA:16002"/>
    </physiologicalReaction>
</comment>
<evidence type="ECO:0000256" key="6">
    <source>
        <dbReference type="ARBA" id="ARBA00023080"/>
    </source>
</evidence>
<dbReference type="InterPro" id="IPR032466">
    <property type="entry name" value="Metal_Hydrolase"/>
</dbReference>
<dbReference type="Pfam" id="PF00962">
    <property type="entry name" value="A_deaminase"/>
    <property type="match status" value="1"/>
</dbReference>
<protein>
    <submittedName>
        <fullName evidence="9">ADAL-like protein</fullName>
    </submittedName>
</protein>
<evidence type="ECO:0000256" key="4">
    <source>
        <dbReference type="ARBA" id="ARBA00022801"/>
    </source>
</evidence>
<dbReference type="InterPro" id="IPR001365">
    <property type="entry name" value="A_deaminase_dom"/>
</dbReference>
<dbReference type="Gene3D" id="3.20.20.140">
    <property type="entry name" value="Metal-dependent hydrolases"/>
    <property type="match status" value="1"/>
</dbReference>
<evidence type="ECO:0000256" key="1">
    <source>
        <dbReference type="ARBA" id="ARBA00001947"/>
    </source>
</evidence>
<dbReference type="InterPro" id="IPR006330">
    <property type="entry name" value="Ado/ade_deaminase"/>
</dbReference>
<name>A0ABY7F7K0_MYAAR</name>
<keyword evidence="4" id="KW-0378">Hydrolase</keyword>
<evidence type="ECO:0000256" key="3">
    <source>
        <dbReference type="ARBA" id="ARBA00022723"/>
    </source>
</evidence>
<gene>
    <name evidence="9" type="ORF">MAR_000010</name>
</gene>
<keyword evidence="10" id="KW-1185">Reference proteome</keyword>
<dbReference type="PANTHER" id="PTHR11409:SF42">
    <property type="entry name" value="ADENOSINE DEAMINASE-LIKE PROTEIN"/>
    <property type="match status" value="1"/>
</dbReference>
<evidence type="ECO:0000256" key="2">
    <source>
        <dbReference type="ARBA" id="ARBA00006676"/>
    </source>
</evidence>
<keyword evidence="6" id="KW-0546">Nucleotide metabolism</keyword>
<proteinExistence type="inferred from homology"/>
<organism evidence="9 10">
    <name type="scientific">Mya arenaria</name>
    <name type="common">Soft-shell clam</name>
    <dbReference type="NCBI Taxonomy" id="6604"/>
    <lineage>
        <taxon>Eukaryota</taxon>
        <taxon>Metazoa</taxon>
        <taxon>Spiralia</taxon>
        <taxon>Lophotrochozoa</taxon>
        <taxon>Mollusca</taxon>
        <taxon>Bivalvia</taxon>
        <taxon>Autobranchia</taxon>
        <taxon>Heteroconchia</taxon>
        <taxon>Euheterodonta</taxon>
        <taxon>Imparidentia</taxon>
        <taxon>Neoheterodontei</taxon>
        <taxon>Myida</taxon>
        <taxon>Myoidea</taxon>
        <taxon>Myidae</taxon>
        <taxon>Mya</taxon>
    </lineage>
</organism>
<evidence type="ECO:0000259" key="8">
    <source>
        <dbReference type="Pfam" id="PF00962"/>
    </source>
</evidence>
<keyword evidence="5" id="KW-0862">Zinc</keyword>
<evidence type="ECO:0000256" key="7">
    <source>
        <dbReference type="ARBA" id="ARBA00048787"/>
    </source>
</evidence>
<dbReference type="EMBL" id="CP111022">
    <property type="protein sequence ID" value="WAR18172.1"/>
    <property type="molecule type" value="Genomic_DNA"/>
</dbReference>
<accession>A0ABY7F7K0</accession>
<dbReference type="SUPFAM" id="SSF51556">
    <property type="entry name" value="Metallo-dependent hydrolases"/>
    <property type="match status" value="1"/>
</dbReference>
<sequence length="239" mass="27087">MTKLSYVESVIRAIQDCSKESLDIIVRLILAIDRRHPVSVAMETVNLAAEYREKTDGLVVGIDFSGDPNAGDGAEFIPVFEEGRRQGLKLALHLAEVPAPEETWKILQVTPDRIGHGTCLQPDTGGSKQLEDFVTRHRIPLELCLTSNIVGKTVEGYDNHHFQYWYDLGHPCVICTDDKGVFSTTLSREYSIAAETFSLSDKQMWDLSYRSIDFIFSDEHVKHMLRKKWTDSKDRLSVK</sequence>
<dbReference type="Proteomes" id="UP001164746">
    <property type="component" value="Chromosome 11"/>
</dbReference>
<reference evidence="9" key="1">
    <citation type="submission" date="2022-11" db="EMBL/GenBank/DDBJ databases">
        <title>Centuries of genome instability and evolution in soft-shell clam transmissible cancer (bioRxiv).</title>
        <authorList>
            <person name="Hart S.F.M."/>
            <person name="Yonemitsu M.A."/>
            <person name="Giersch R.M."/>
            <person name="Beal B.F."/>
            <person name="Arriagada G."/>
            <person name="Davis B.W."/>
            <person name="Ostrander E.A."/>
            <person name="Goff S.P."/>
            <person name="Metzger M.J."/>
        </authorList>
    </citation>
    <scope>NUCLEOTIDE SEQUENCE</scope>
    <source>
        <strain evidence="9">MELC-2E11</strain>
        <tissue evidence="9">Siphon/mantle</tissue>
    </source>
</reference>
<dbReference type="PANTHER" id="PTHR11409">
    <property type="entry name" value="ADENOSINE DEAMINASE"/>
    <property type="match status" value="1"/>
</dbReference>
<comment type="similarity">
    <text evidence="2">Belongs to the metallo-dependent hydrolases superfamily. Adenosine and AMP deaminases family.</text>
</comment>
<evidence type="ECO:0000313" key="10">
    <source>
        <dbReference type="Proteomes" id="UP001164746"/>
    </source>
</evidence>
<evidence type="ECO:0000313" key="9">
    <source>
        <dbReference type="EMBL" id="WAR18172.1"/>
    </source>
</evidence>
<comment type="cofactor">
    <cofactor evidence="1">
        <name>Zn(2+)</name>
        <dbReference type="ChEBI" id="CHEBI:29105"/>
    </cofactor>
</comment>
<feature type="domain" description="Adenosine deaminase" evidence="8">
    <location>
        <begin position="6"/>
        <end position="228"/>
    </location>
</feature>
<evidence type="ECO:0000256" key="5">
    <source>
        <dbReference type="ARBA" id="ARBA00022833"/>
    </source>
</evidence>